<evidence type="ECO:0000256" key="1">
    <source>
        <dbReference type="SAM" id="MobiDB-lite"/>
    </source>
</evidence>
<evidence type="ECO:0000313" key="2">
    <source>
        <dbReference type="EMBL" id="RYP02630.1"/>
    </source>
</evidence>
<gene>
    <name evidence="2" type="ORF">DL764_005712</name>
</gene>
<feature type="region of interest" description="Disordered" evidence="1">
    <location>
        <begin position="1"/>
        <end position="133"/>
    </location>
</feature>
<organism evidence="2 3">
    <name type="scientific">Monosporascus ibericus</name>
    <dbReference type="NCBI Taxonomy" id="155417"/>
    <lineage>
        <taxon>Eukaryota</taxon>
        <taxon>Fungi</taxon>
        <taxon>Dikarya</taxon>
        <taxon>Ascomycota</taxon>
        <taxon>Pezizomycotina</taxon>
        <taxon>Sordariomycetes</taxon>
        <taxon>Xylariomycetidae</taxon>
        <taxon>Xylariales</taxon>
        <taxon>Xylariales incertae sedis</taxon>
        <taxon>Monosporascus</taxon>
    </lineage>
</organism>
<evidence type="ECO:0000313" key="3">
    <source>
        <dbReference type="Proteomes" id="UP000293360"/>
    </source>
</evidence>
<feature type="compositionally biased region" description="Polar residues" evidence="1">
    <location>
        <begin position="44"/>
        <end position="54"/>
    </location>
</feature>
<feature type="region of interest" description="Disordered" evidence="1">
    <location>
        <begin position="158"/>
        <end position="251"/>
    </location>
</feature>
<feature type="region of interest" description="Disordered" evidence="1">
    <location>
        <begin position="291"/>
        <end position="334"/>
    </location>
</feature>
<comment type="caution">
    <text evidence="2">The sequence shown here is derived from an EMBL/GenBank/DDBJ whole genome shotgun (WGS) entry which is preliminary data.</text>
</comment>
<dbReference type="EMBL" id="QJNU01000308">
    <property type="protein sequence ID" value="RYP02630.1"/>
    <property type="molecule type" value="Genomic_DNA"/>
</dbReference>
<dbReference type="AlphaFoldDB" id="A0A4Q4TB55"/>
<protein>
    <recommendedName>
        <fullName evidence="4">Chromo domain-containing protein</fullName>
    </recommendedName>
</protein>
<dbReference type="OrthoDB" id="3647690at2759"/>
<proteinExistence type="predicted"/>
<keyword evidence="3" id="KW-1185">Reference proteome</keyword>
<accession>A0A4Q4TB55</accession>
<name>A0A4Q4TB55_9PEZI</name>
<feature type="compositionally biased region" description="Basic and acidic residues" evidence="1">
    <location>
        <begin position="99"/>
        <end position="117"/>
    </location>
</feature>
<evidence type="ECO:0008006" key="4">
    <source>
        <dbReference type="Google" id="ProtNLM"/>
    </source>
</evidence>
<feature type="compositionally biased region" description="Polar residues" evidence="1">
    <location>
        <begin position="162"/>
        <end position="186"/>
    </location>
</feature>
<reference evidence="2 3" key="1">
    <citation type="submission" date="2018-06" db="EMBL/GenBank/DDBJ databases">
        <title>Complete Genomes of Monosporascus.</title>
        <authorList>
            <person name="Robinson A.J."/>
            <person name="Natvig D.O."/>
        </authorList>
    </citation>
    <scope>NUCLEOTIDE SEQUENCE [LARGE SCALE GENOMIC DNA]</scope>
    <source>
        <strain evidence="2 3">CBS 110550</strain>
    </source>
</reference>
<feature type="compositionally biased region" description="Polar residues" evidence="1">
    <location>
        <begin position="81"/>
        <end position="97"/>
    </location>
</feature>
<feature type="compositionally biased region" description="Basic and acidic residues" evidence="1">
    <location>
        <begin position="60"/>
        <end position="80"/>
    </location>
</feature>
<feature type="compositionally biased region" description="Basic residues" evidence="1">
    <location>
        <begin position="325"/>
        <end position="334"/>
    </location>
</feature>
<sequence>MRIRFQPSFDEDAYRKAKGNKGLGNKNVSTQSKSSKRPPATPALKTTSPELGTDSNDEFPPIKELLRKPMEIVDLTKEPETPTSQQESTIQQHSPKNGSGDHGRHIHEPNMEPRRLDLTQQSSLPKEYNESETGTSMIEYSGNCQVKHPINFTVCHNPDSLVDQSKNPSSSLKEVASHTTSTRQGTSGNGADVTAPIGRAFSEQAQESEAYNAPGHGGQAPTRNDSVGTDRDACSGLRTDGGQVDNTSTDEWDAEIIGEESGEYLVAWKPTFISKEDASTELINAWEAKKARMGVQKGKKKHGSGAKKQAADVKGVAKTGSAGAKRGKGRPRKA</sequence>
<dbReference type="Proteomes" id="UP000293360">
    <property type="component" value="Unassembled WGS sequence"/>
</dbReference>